<name>A0ABS3JRB6_9BACT</name>
<dbReference type="EMBL" id="JAFMYW010000012">
    <property type="protein sequence ID" value="MBO0952549.1"/>
    <property type="molecule type" value="Genomic_DNA"/>
</dbReference>
<accession>A0ABS3JRB6</accession>
<gene>
    <name evidence="2" type="ORF">J2I46_28460</name>
</gene>
<evidence type="ECO:0000313" key="2">
    <source>
        <dbReference type="EMBL" id="MBO0952549.1"/>
    </source>
</evidence>
<reference evidence="2 3" key="1">
    <citation type="submission" date="2021-03" db="EMBL/GenBank/DDBJ databases">
        <title>Fibrella sp. HMF5405 genome sequencing and assembly.</title>
        <authorList>
            <person name="Kang H."/>
            <person name="Kim H."/>
            <person name="Bae S."/>
            <person name="Joh K."/>
        </authorList>
    </citation>
    <scope>NUCLEOTIDE SEQUENCE [LARGE SCALE GENOMIC DNA]</scope>
    <source>
        <strain evidence="2 3">HMF5405</strain>
    </source>
</reference>
<feature type="compositionally biased region" description="Basic residues" evidence="1">
    <location>
        <begin position="87"/>
        <end position="102"/>
    </location>
</feature>
<evidence type="ECO:0008006" key="4">
    <source>
        <dbReference type="Google" id="ProtNLM"/>
    </source>
</evidence>
<sequence length="140" mass="15570">MTGLLLACSSTDKKDPALEEAARYHEQATAIQADIEPKIEQIDSLKTVMMVAKMPATEARMATLDSLKSAFEEWEANLVEVPGMPHNHTHRTGGPHHGKHKHADATLKDLPADQMRDLQRETLNAIKQIQSRLETVTKPI</sequence>
<dbReference type="Proteomes" id="UP000664628">
    <property type="component" value="Unassembled WGS sequence"/>
</dbReference>
<organism evidence="2 3">
    <name type="scientific">Fibrella forsythiae</name>
    <dbReference type="NCBI Taxonomy" id="2817061"/>
    <lineage>
        <taxon>Bacteria</taxon>
        <taxon>Pseudomonadati</taxon>
        <taxon>Bacteroidota</taxon>
        <taxon>Cytophagia</taxon>
        <taxon>Cytophagales</taxon>
        <taxon>Spirosomataceae</taxon>
        <taxon>Fibrella</taxon>
    </lineage>
</organism>
<protein>
    <recommendedName>
        <fullName evidence="4">Lipoprotein</fullName>
    </recommendedName>
</protein>
<feature type="region of interest" description="Disordered" evidence="1">
    <location>
        <begin position="82"/>
        <end position="102"/>
    </location>
</feature>
<keyword evidence="3" id="KW-1185">Reference proteome</keyword>
<comment type="caution">
    <text evidence="2">The sequence shown here is derived from an EMBL/GenBank/DDBJ whole genome shotgun (WGS) entry which is preliminary data.</text>
</comment>
<evidence type="ECO:0000256" key="1">
    <source>
        <dbReference type="SAM" id="MobiDB-lite"/>
    </source>
</evidence>
<evidence type="ECO:0000313" key="3">
    <source>
        <dbReference type="Proteomes" id="UP000664628"/>
    </source>
</evidence>
<proteinExistence type="predicted"/>